<keyword evidence="21" id="KW-1185">Reference proteome</keyword>
<evidence type="ECO:0000256" key="8">
    <source>
        <dbReference type="ARBA" id="ARBA00023012"/>
    </source>
</evidence>
<keyword evidence="11" id="KW-0010">Activator</keyword>
<dbReference type="SMART" id="SM00382">
    <property type="entry name" value="AAA"/>
    <property type="match status" value="1"/>
</dbReference>
<dbReference type="InterPro" id="IPR002197">
    <property type="entry name" value="HTH_Fis"/>
</dbReference>
<dbReference type="InterPro" id="IPR011006">
    <property type="entry name" value="CheY-like_superfamily"/>
</dbReference>
<dbReference type="PANTHER" id="PTHR32071:SF95">
    <property type="entry name" value="DNA-BINDING TRANSCRIPTIONAL REGULATOR NTRC"/>
    <property type="match status" value="1"/>
</dbReference>
<dbReference type="GO" id="GO:0006355">
    <property type="term" value="P:regulation of DNA-templated transcription"/>
    <property type="evidence" value="ECO:0007669"/>
    <property type="project" value="InterPro"/>
</dbReference>
<dbReference type="InterPro" id="IPR025943">
    <property type="entry name" value="Sigma_54_int_dom_ATP-bd_2"/>
</dbReference>
<dbReference type="EMBL" id="JACLAW010000009">
    <property type="protein sequence ID" value="MBC2666443.1"/>
    <property type="molecule type" value="Genomic_DNA"/>
</dbReference>
<evidence type="ECO:0000256" key="5">
    <source>
        <dbReference type="ARBA" id="ARBA00022553"/>
    </source>
</evidence>
<dbReference type="PROSITE" id="PS50110">
    <property type="entry name" value="RESPONSE_REGULATORY"/>
    <property type="match status" value="1"/>
</dbReference>
<evidence type="ECO:0000256" key="12">
    <source>
        <dbReference type="ARBA" id="ARBA00023163"/>
    </source>
</evidence>
<dbReference type="InterPro" id="IPR009057">
    <property type="entry name" value="Homeodomain-like_sf"/>
</dbReference>
<dbReference type="GO" id="GO:0043565">
    <property type="term" value="F:sequence-specific DNA binding"/>
    <property type="evidence" value="ECO:0007669"/>
    <property type="project" value="InterPro"/>
</dbReference>
<dbReference type="PROSITE" id="PS00676">
    <property type="entry name" value="SIGMA54_INTERACT_2"/>
    <property type="match status" value="1"/>
</dbReference>
<dbReference type="Proteomes" id="UP000566813">
    <property type="component" value="Unassembled WGS sequence"/>
</dbReference>
<dbReference type="Gene3D" id="3.40.50.2300">
    <property type="match status" value="1"/>
</dbReference>
<dbReference type="PANTHER" id="PTHR32071">
    <property type="entry name" value="TRANSCRIPTIONAL REGULATORY PROTEIN"/>
    <property type="match status" value="1"/>
</dbReference>
<dbReference type="Gene3D" id="1.10.8.60">
    <property type="match status" value="1"/>
</dbReference>
<dbReference type="PROSITE" id="PS00675">
    <property type="entry name" value="SIGMA54_INTERACT_1"/>
    <property type="match status" value="1"/>
</dbReference>
<feature type="domain" description="Sigma-54 factor interaction" evidence="18">
    <location>
        <begin position="137"/>
        <end position="365"/>
    </location>
</feature>
<dbReference type="PRINTS" id="PR01590">
    <property type="entry name" value="HTHFIS"/>
</dbReference>
<keyword evidence="5 17" id="KW-0597">Phosphoprotein</keyword>
<keyword evidence="6" id="KW-0547">Nucleotide-binding</keyword>
<comment type="function">
    <text evidence="16">Member of the two-component regulatory system NtrB/NtrC, which controls expression of the nitrogen-regulated (ntr) genes in response to nitrogen limitation. Phosphorylated NtrC binds directly to DNA and stimulates the formation of open promoter-sigma54-RNA polymerase complexes.</text>
</comment>
<dbReference type="InterPro" id="IPR058031">
    <property type="entry name" value="AAA_lid_NorR"/>
</dbReference>
<keyword evidence="9" id="KW-0805">Transcription regulation</keyword>
<dbReference type="Pfam" id="PF00158">
    <property type="entry name" value="Sigma54_activat"/>
    <property type="match status" value="1"/>
</dbReference>
<organism evidence="20 21">
    <name type="scientific">Novosphingobium flavum</name>
    <dbReference type="NCBI Taxonomy" id="1778672"/>
    <lineage>
        <taxon>Bacteria</taxon>
        <taxon>Pseudomonadati</taxon>
        <taxon>Pseudomonadota</taxon>
        <taxon>Alphaproteobacteria</taxon>
        <taxon>Sphingomonadales</taxon>
        <taxon>Sphingomonadaceae</taxon>
        <taxon>Novosphingobium</taxon>
    </lineage>
</organism>
<dbReference type="GO" id="GO:0005524">
    <property type="term" value="F:ATP binding"/>
    <property type="evidence" value="ECO:0007669"/>
    <property type="project" value="UniProtKB-KW"/>
</dbReference>
<dbReference type="SUPFAM" id="SSF52540">
    <property type="entry name" value="P-loop containing nucleoside triphosphate hydrolases"/>
    <property type="match status" value="1"/>
</dbReference>
<dbReference type="SUPFAM" id="SSF52172">
    <property type="entry name" value="CheY-like"/>
    <property type="match status" value="1"/>
</dbReference>
<comment type="subcellular location">
    <subcellularLocation>
        <location evidence="1">Cytoplasm</location>
    </subcellularLocation>
</comment>
<evidence type="ECO:0000256" key="1">
    <source>
        <dbReference type="ARBA" id="ARBA00004496"/>
    </source>
</evidence>
<keyword evidence="4" id="KW-0678">Repressor</keyword>
<evidence type="ECO:0000256" key="9">
    <source>
        <dbReference type="ARBA" id="ARBA00023015"/>
    </source>
</evidence>
<dbReference type="AlphaFoldDB" id="A0A7X1FT27"/>
<dbReference type="InterPro" id="IPR002078">
    <property type="entry name" value="Sigma_54_int"/>
</dbReference>
<evidence type="ECO:0000313" key="20">
    <source>
        <dbReference type="EMBL" id="MBC2666443.1"/>
    </source>
</evidence>
<name>A0A7X1FT27_9SPHN</name>
<sequence>MSVLLVEDDESIAIVITAALEAEGFEVTRCDSVAERDRLLSAQTFSALVTDVKLTDGDGIETLPAVRALRPDMPVIILSAQNTLDTAVRASDTGAFEYFPKPFDIDELARTVRQAVGMNTQTVDLMGEDQGGEGLPLVGRSAPMQAVYRMITRVLRNDLTVLILGESGTGKELVAEAIHQLGHRRGGPFVAVNTAAIPADLIESELFGHEKGAFTGAVARHIGKFEQAAGGTLFLDEIGDMPMQAQTRLLRALQSGSIRRVGGREEVAIDTRIVAATNKDLEPMIAAGLFREDLYYRLNVVPIQMPGLRERADDIEALANHFLKQAAGEGLPRRQLTRDGAELLQRQPWRGNVRELKNFIYRLALLAREDVVDAAVIAPLLAQAQRVESEQGTAGVSFESAVEHWLGLEAPPPGRVYDEALAAFERPLFARVLADTGGNQLRAAQILGINRNTLRKRLGELALDPEGFVRRA</sequence>
<evidence type="ECO:0000259" key="18">
    <source>
        <dbReference type="PROSITE" id="PS50045"/>
    </source>
</evidence>
<proteinExistence type="predicted"/>
<dbReference type="GO" id="GO:0000160">
    <property type="term" value="P:phosphorelay signal transduction system"/>
    <property type="evidence" value="ECO:0007669"/>
    <property type="project" value="UniProtKB-KW"/>
</dbReference>
<gene>
    <name evidence="20" type="ORF">H7F51_13015</name>
</gene>
<evidence type="ECO:0000256" key="14">
    <source>
        <dbReference type="ARBA" id="ARBA00029881"/>
    </source>
</evidence>
<evidence type="ECO:0000256" key="7">
    <source>
        <dbReference type="ARBA" id="ARBA00022840"/>
    </source>
</evidence>
<dbReference type="InterPro" id="IPR025662">
    <property type="entry name" value="Sigma_54_int_dom_ATP-bd_1"/>
</dbReference>
<dbReference type="PROSITE" id="PS50045">
    <property type="entry name" value="SIGMA54_INTERACT_4"/>
    <property type="match status" value="1"/>
</dbReference>
<dbReference type="SMART" id="SM00448">
    <property type="entry name" value="REC"/>
    <property type="match status" value="1"/>
</dbReference>
<evidence type="ECO:0000256" key="4">
    <source>
        <dbReference type="ARBA" id="ARBA00022491"/>
    </source>
</evidence>
<dbReference type="Pfam" id="PF00072">
    <property type="entry name" value="Response_reg"/>
    <property type="match status" value="1"/>
</dbReference>
<dbReference type="InterPro" id="IPR027417">
    <property type="entry name" value="P-loop_NTPase"/>
</dbReference>
<protein>
    <recommendedName>
        <fullName evidence="2">DNA-binding transcriptional regulator NtrC</fullName>
    </recommendedName>
    <alternativeName>
        <fullName evidence="14">Nitrogen regulation protein NR(I)</fullName>
    </alternativeName>
    <alternativeName>
        <fullName evidence="15">Nitrogen regulator I</fullName>
    </alternativeName>
</protein>
<evidence type="ECO:0000256" key="17">
    <source>
        <dbReference type="PROSITE-ProRule" id="PRU00169"/>
    </source>
</evidence>
<dbReference type="Pfam" id="PF25601">
    <property type="entry name" value="AAA_lid_14"/>
    <property type="match status" value="1"/>
</dbReference>
<keyword evidence="13" id="KW-0535">Nitrogen fixation</keyword>
<dbReference type="FunFam" id="3.40.50.300:FF:000006">
    <property type="entry name" value="DNA-binding transcriptional regulator NtrC"/>
    <property type="match status" value="1"/>
</dbReference>
<dbReference type="InterPro" id="IPR001789">
    <property type="entry name" value="Sig_transdc_resp-reg_receiver"/>
</dbReference>
<feature type="domain" description="Response regulatory" evidence="19">
    <location>
        <begin position="2"/>
        <end position="116"/>
    </location>
</feature>
<reference evidence="20 21" key="1">
    <citation type="submission" date="2020-08" db="EMBL/GenBank/DDBJ databases">
        <title>The genome sequence of type strain Novosphingobium flavum NBRC 111647.</title>
        <authorList>
            <person name="Liu Y."/>
        </authorList>
    </citation>
    <scope>NUCLEOTIDE SEQUENCE [LARGE SCALE GENOMIC DNA]</scope>
    <source>
        <strain evidence="20 21">NBRC 111647</strain>
    </source>
</reference>
<evidence type="ECO:0000313" key="21">
    <source>
        <dbReference type="Proteomes" id="UP000566813"/>
    </source>
</evidence>
<comment type="caution">
    <text evidence="20">The sequence shown here is derived from an EMBL/GenBank/DDBJ whole genome shotgun (WGS) entry which is preliminary data.</text>
</comment>
<evidence type="ECO:0000256" key="3">
    <source>
        <dbReference type="ARBA" id="ARBA00022490"/>
    </source>
</evidence>
<evidence type="ECO:0000256" key="2">
    <source>
        <dbReference type="ARBA" id="ARBA00019059"/>
    </source>
</evidence>
<dbReference type="Pfam" id="PF02954">
    <property type="entry name" value="HTH_8"/>
    <property type="match status" value="1"/>
</dbReference>
<evidence type="ECO:0000256" key="15">
    <source>
        <dbReference type="ARBA" id="ARBA00031910"/>
    </source>
</evidence>
<keyword evidence="12" id="KW-0804">Transcription</keyword>
<evidence type="ECO:0000256" key="11">
    <source>
        <dbReference type="ARBA" id="ARBA00023159"/>
    </source>
</evidence>
<keyword evidence="8" id="KW-0902">Two-component regulatory system</keyword>
<evidence type="ECO:0000256" key="10">
    <source>
        <dbReference type="ARBA" id="ARBA00023125"/>
    </source>
</evidence>
<evidence type="ECO:0000256" key="13">
    <source>
        <dbReference type="ARBA" id="ARBA00023231"/>
    </source>
</evidence>
<keyword evidence="3" id="KW-0963">Cytoplasm</keyword>
<dbReference type="Gene3D" id="3.40.50.300">
    <property type="entry name" value="P-loop containing nucleotide triphosphate hydrolases"/>
    <property type="match status" value="1"/>
</dbReference>
<evidence type="ECO:0000256" key="6">
    <source>
        <dbReference type="ARBA" id="ARBA00022741"/>
    </source>
</evidence>
<dbReference type="Gene3D" id="1.10.10.60">
    <property type="entry name" value="Homeodomain-like"/>
    <property type="match status" value="1"/>
</dbReference>
<evidence type="ECO:0000256" key="16">
    <source>
        <dbReference type="ARBA" id="ARBA00043886"/>
    </source>
</evidence>
<feature type="modified residue" description="4-aspartylphosphate" evidence="17">
    <location>
        <position position="51"/>
    </location>
</feature>
<keyword evidence="7" id="KW-0067">ATP-binding</keyword>
<evidence type="ECO:0000259" key="19">
    <source>
        <dbReference type="PROSITE" id="PS50110"/>
    </source>
</evidence>
<dbReference type="InterPro" id="IPR003593">
    <property type="entry name" value="AAA+_ATPase"/>
</dbReference>
<dbReference type="SUPFAM" id="SSF46689">
    <property type="entry name" value="Homeodomain-like"/>
    <property type="match status" value="1"/>
</dbReference>
<dbReference type="GO" id="GO:0005737">
    <property type="term" value="C:cytoplasm"/>
    <property type="evidence" value="ECO:0007669"/>
    <property type="project" value="UniProtKB-SubCell"/>
</dbReference>
<accession>A0A7X1FT27</accession>
<dbReference type="RefSeq" id="WP_185664738.1">
    <property type="nucleotide sequence ID" value="NZ_JACLAW010000009.1"/>
</dbReference>
<keyword evidence="10" id="KW-0238">DNA-binding</keyword>
<dbReference type="CDD" id="cd00009">
    <property type="entry name" value="AAA"/>
    <property type="match status" value="1"/>
</dbReference>